<evidence type="ECO:0000313" key="2">
    <source>
        <dbReference type="Proteomes" id="UP000886501"/>
    </source>
</evidence>
<keyword evidence="2" id="KW-1185">Reference proteome</keyword>
<reference evidence="1" key="2">
    <citation type="journal article" date="2020" name="Nat. Commun.">
        <title>Large-scale genome sequencing of mycorrhizal fungi provides insights into the early evolution of symbiotic traits.</title>
        <authorList>
            <person name="Miyauchi S."/>
            <person name="Kiss E."/>
            <person name="Kuo A."/>
            <person name="Drula E."/>
            <person name="Kohler A."/>
            <person name="Sanchez-Garcia M."/>
            <person name="Morin E."/>
            <person name="Andreopoulos B."/>
            <person name="Barry K.W."/>
            <person name="Bonito G."/>
            <person name="Buee M."/>
            <person name="Carver A."/>
            <person name="Chen C."/>
            <person name="Cichocki N."/>
            <person name="Clum A."/>
            <person name="Culley D."/>
            <person name="Crous P.W."/>
            <person name="Fauchery L."/>
            <person name="Girlanda M."/>
            <person name="Hayes R.D."/>
            <person name="Keri Z."/>
            <person name="LaButti K."/>
            <person name="Lipzen A."/>
            <person name="Lombard V."/>
            <person name="Magnuson J."/>
            <person name="Maillard F."/>
            <person name="Murat C."/>
            <person name="Nolan M."/>
            <person name="Ohm R.A."/>
            <person name="Pangilinan J."/>
            <person name="Pereira M.F."/>
            <person name="Perotto S."/>
            <person name="Peter M."/>
            <person name="Pfister S."/>
            <person name="Riley R."/>
            <person name="Sitrit Y."/>
            <person name="Stielow J.B."/>
            <person name="Szollosi G."/>
            <person name="Zifcakova L."/>
            <person name="Stursova M."/>
            <person name="Spatafora J.W."/>
            <person name="Tedersoo L."/>
            <person name="Vaario L.M."/>
            <person name="Yamada A."/>
            <person name="Yan M."/>
            <person name="Wang P."/>
            <person name="Xu J."/>
            <person name="Bruns T."/>
            <person name="Baldrian P."/>
            <person name="Vilgalys R."/>
            <person name="Dunand C."/>
            <person name="Henrissat B."/>
            <person name="Grigoriev I.V."/>
            <person name="Hibbett D."/>
            <person name="Nagy L.G."/>
            <person name="Martin F.M."/>
        </authorList>
    </citation>
    <scope>NUCLEOTIDE SEQUENCE</scope>
    <source>
        <strain evidence="1">P2</strain>
    </source>
</reference>
<gene>
    <name evidence="1" type="ORF">BDM02DRAFT_606319</name>
</gene>
<name>A0ACB6Z6U0_THEGA</name>
<protein>
    <submittedName>
        <fullName evidence="1">Uncharacterized protein</fullName>
    </submittedName>
</protein>
<proteinExistence type="predicted"/>
<dbReference type="Proteomes" id="UP000886501">
    <property type="component" value="Unassembled WGS sequence"/>
</dbReference>
<organism evidence="1 2">
    <name type="scientific">Thelephora ganbajun</name>
    <name type="common">Ganba fungus</name>
    <dbReference type="NCBI Taxonomy" id="370292"/>
    <lineage>
        <taxon>Eukaryota</taxon>
        <taxon>Fungi</taxon>
        <taxon>Dikarya</taxon>
        <taxon>Basidiomycota</taxon>
        <taxon>Agaricomycotina</taxon>
        <taxon>Agaricomycetes</taxon>
        <taxon>Thelephorales</taxon>
        <taxon>Thelephoraceae</taxon>
        <taxon>Thelephora</taxon>
    </lineage>
</organism>
<accession>A0ACB6Z6U0</accession>
<reference evidence="1" key="1">
    <citation type="submission" date="2019-10" db="EMBL/GenBank/DDBJ databases">
        <authorList>
            <consortium name="DOE Joint Genome Institute"/>
            <person name="Kuo A."/>
            <person name="Miyauchi S."/>
            <person name="Kiss E."/>
            <person name="Drula E."/>
            <person name="Kohler A."/>
            <person name="Sanchez-Garcia M."/>
            <person name="Andreopoulos B."/>
            <person name="Barry K.W."/>
            <person name="Bonito G."/>
            <person name="Buee M."/>
            <person name="Carver A."/>
            <person name="Chen C."/>
            <person name="Cichocki N."/>
            <person name="Clum A."/>
            <person name="Culley D."/>
            <person name="Crous P.W."/>
            <person name="Fauchery L."/>
            <person name="Girlanda M."/>
            <person name="Hayes R."/>
            <person name="Keri Z."/>
            <person name="Labutti K."/>
            <person name="Lipzen A."/>
            <person name="Lombard V."/>
            <person name="Magnuson J."/>
            <person name="Maillard F."/>
            <person name="Morin E."/>
            <person name="Murat C."/>
            <person name="Nolan M."/>
            <person name="Ohm R."/>
            <person name="Pangilinan J."/>
            <person name="Pereira M."/>
            <person name="Perotto S."/>
            <person name="Peter M."/>
            <person name="Riley R."/>
            <person name="Sitrit Y."/>
            <person name="Stielow B."/>
            <person name="Szollosi G."/>
            <person name="Zifcakova L."/>
            <person name="Stursova M."/>
            <person name="Spatafora J.W."/>
            <person name="Tedersoo L."/>
            <person name="Vaario L.-M."/>
            <person name="Yamada A."/>
            <person name="Yan M."/>
            <person name="Wang P."/>
            <person name="Xu J."/>
            <person name="Bruns T."/>
            <person name="Baldrian P."/>
            <person name="Vilgalys R."/>
            <person name="Henrissat B."/>
            <person name="Grigoriev I.V."/>
            <person name="Hibbett D."/>
            <person name="Nagy L.G."/>
            <person name="Martin F.M."/>
        </authorList>
    </citation>
    <scope>NUCLEOTIDE SEQUENCE</scope>
    <source>
        <strain evidence="1">P2</strain>
    </source>
</reference>
<evidence type="ECO:0000313" key="1">
    <source>
        <dbReference type="EMBL" id="KAF9645282.1"/>
    </source>
</evidence>
<sequence length="671" mass="74758">MTIFSRLLPVRRATLSEGKPPLVMHRCGRSLLSKPSTKSLRLYSSSTTLAAESATSLPRPNALTLIHKTSTLLPSILSPTSRHPVESLKLWTNLLDYAHDVSVSRKDSTSDENRKARIVVHGVHSDPGAFDLVTALLEDEFSNAENANLLRSRPRNITHSIQSGPTPTQSPDSLSLSSQWLTRFPTSVEIVELPTTTSDADLITLLTADIPVVVLNPIMTSPTTILQSPLYRTALDHPHAILTIIGIETPETQAYVQSLFASYSPRSEHGSGRVEEGNETKWTRIPKVVYVNPLQALESLQTLKQNPTSLQAIGNYQYGKLSSRISDFDSAVHRNLTEAKATLERDASFHVFTTVALLHRSLSFARRSLDAGSHEVDNLTCAISELLGETEKARVCLHPDVLGVWDDVPGKEIGTDEVRKALIKSREDIKRALDTLKWWKLLWRVDDVQEIVNMAIQRQWCRDLERTLIFHTGRLQAIQTQLRDKTALLLQSFCPPSPLFSSVIYNNYQQLISSPTYPLPSTALLQPLSDRRDMLAHFPVTRLHLAAQRVVFSTLGSVTTSLGVLWANWIGMIESVSLLGLNFGGETVVGAGVLAGVVGVRWSVGRWEKAKKVFWADWERVGEGLRRDLTVRSRSRFEILDGFVDTLYGMSTGHIGREVRRTCRLRSYGCL</sequence>
<dbReference type="EMBL" id="MU118097">
    <property type="protein sequence ID" value="KAF9645282.1"/>
    <property type="molecule type" value="Genomic_DNA"/>
</dbReference>
<comment type="caution">
    <text evidence="1">The sequence shown here is derived from an EMBL/GenBank/DDBJ whole genome shotgun (WGS) entry which is preliminary data.</text>
</comment>